<dbReference type="EMBL" id="SLXF01000003">
    <property type="protein sequence ID" value="TCP08181.1"/>
    <property type="molecule type" value="Genomic_DNA"/>
</dbReference>
<sequence>MPLPPPDVPREHIHSRNITLRGYRRTDGLYDIEGRLQDLRPMEVKMPRGMLPAGEPIHDMWLRLTIDLQGHIVAAVASTDASPFGASCASINPDYGKLVGVRIGPGFRAKVRSLFGGLAGCTHLTELLMTMGTAAIQSLAGHVPEPEDVRPFSLDGCHALDSSGPVVKEFHPRWYRPKDGAA</sequence>
<organism evidence="1 3">
    <name type="scientific">Caldimonas thermodepolymerans</name>
    <dbReference type="NCBI Taxonomy" id="215580"/>
    <lineage>
        <taxon>Bacteria</taxon>
        <taxon>Pseudomonadati</taxon>
        <taxon>Pseudomonadota</taxon>
        <taxon>Betaproteobacteria</taxon>
        <taxon>Burkholderiales</taxon>
        <taxon>Sphaerotilaceae</taxon>
        <taxon>Caldimonas</taxon>
    </lineage>
</organism>
<reference evidence="2 4" key="2">
    <citation type="submission" date="2019-03" db="EMBL/GenBank/DDBJ databases">
        <title>Genomic Encyclopedia of Type Strains, Phase IV (KMG-IV): sequencing the most valuable type-strain genomes for metagenomic binning, comparative biology and taxonomic classification.</title>
        <authorList>
            <person name="Goeker M."/>
        </authorList>
    </citation>
    <scope>NUCLEOTIDE SEQUENCE [LARGE SCALE GENOMIC DNA]</scope>
    <source>
        <strain evidence="2 4">DSM 15264</strain>
    </source>
</reference>
<dbReference type="InterPro" id="IPR021312">
    <property type="entry name" value="DUF2889"/>
</dbReference>
<gene>
    <name evidence="1" type="ORF">C1702_07860</name>
    <name evidence="2" type="ORF">EV676_103214</name>
</gene>
<protein>
    <submittedName>
        <fullName evidence="2">DUF2889 family protein</fullName>
    </submittedName>
</protein>
<dbReference type="EMBL" id="PSNY01000007">
    <property type="protein sequence ID" value="PPE70164.1"/>
    <property type="molecule type" value="Genomic_DNA"/>
</dbReference>
<dbReference type="AlphaFoldDB" id="A0A2S5T590"/>
<dbReference type="Proteomes" id="UP000239406">
    <property type="component" value="Unassembled WGS sequence"/>
</dbReference>
<evidence type="ECO:0000313" key="1">
    <source>
        <dbReference type="EMBL" id="PPE70164.1"/>
    </source>
</evidence>
<proteinExistence type="predicted"/>
<dbReference type="RefSeq" id="WP_104357139.1">
    <property type="nucleotide sequence ID" value="NZ_CALFFA010000006.1"/>
</dbReference>
<name>A0A2S5T590_9BURK</name>
<keyword evidence="3" id="KW-1185">Reference proteome</keyword>
<comment type="caution">
    <text evidence="1">The sequence shown here is derived from an EMBL/GenBank/DDBJ whole genome shotgun (WGS) entry which is preliminary data.</text>
</comment>
<evidence type="ECO:0000313" key="2">
    <source>
        <dbReference type="EMBL" id="TCP08181.1"/>
    </source>
</evidence>
<dbReference type="Pfam" id="PF11136">
    <property type="entry name" value="DUF2889"/>
    <property type="match status" value="1"/>
</dbReference>
<dbReference type="Proteomes" id="UP000294772">
    <property type="component" value="Unassembled WGS sequence"/>
</dbReference>
<reference evidence="1 3" key="1">
    <citation type="submission" date="2018-02" db="EMBL/GenBank/DDBJ databases">
        <title>Reclassifiation of [Polyangium] brachysporum DSM 7029 as Guopingzhaonella breviflexa gen. nov., sp. nov., a member of the family Comamonadaceae.</title>
        <authorList>
            <person name="Tang B."/>
        </authorList>
    </citation>
    <scope>NUCLEOTIDE SEQUENCE [LARGE SCALE GENOMIC DNA]</scope>
    <source>
        <strain evidence="1 3">DSM 15344</strain>
    </source>
</reference>
<evidence type="ECO:0000313" key="4">
    <source>
        <dbReference type="Proteomes" id="UP000294772"/>
    </source>
</evidence>
<dbReference type="OrthoDB" id="6862397at2"/>
<evidence type="ECO:0000313" key="3">
    <source>
        <dbReference type="Proteomes" id="UP000239406"/>
    </source>
</evidence>
<accession>A0A2S5T590</accession>